<dbReference type="RefSeq" id="WP_106680334.1">
    <property type="nucleotide sequence ID" value="NZ_JACHWV010000002.1"/>
</dbReference>
<organism evidence="2 3">
    <name type="scientific">Mesoflavibacter zeaxanthinifaciens subsp. sabulilitoris</name>
    <dbReference type="NCBI Taxonomy" id="1520893"/>
    <lineage>
        <taxon>Bacteria</taxon>
        <taxon>Pseudomonadati</taxon>
        <taxon>Bacteroidota</taxon>
        <taxon>Flavobacteriia</taxon>
        <taxon>Flavobacteriales</taxon>
        <taxon>Flavobacteriaceae</taxon>
        <taxon>Mesoflavibacter</taxon>
    </lineage>
</organism>
<reference evidence="2 3" key="1">
    <citation type="submission" date="2018-03" db="EMBL/GenBank/DDBJ databases">
        <title>Mesoflavibacter sp. HG37 and Mesoflavibacter sp. HG96 sp.nov., two marine bacteria isolated from seawater of Western Pacific Ocean.</title>
        <authorList>
            <person name="Cheng H."/>
            <person name="Wu Y.-H."/>
            <person name="Guo L.-L."/>
            <person name="Xu X.-W."/>
        </authorList>
    </citation>
    <scope>NUCLEOTIDE SEQUENCE [LARGE SCALE GENOMIC DNA]</scope>
    <source>
        <strain evidence="2 3">KCTC 42117</strain>
    </source>
</reference>
<dbReference type="AlphaFoldDB" id="A0A2T1N5W6"/>
<keyword evidence="1" id="KW-0472">Membrane</keyword>
<evidence type="ECO:0008006" key="4">
    <source>
        <dbReference type="Google" id="ProtNLM"/>
    </source>
</evidence>
<accession>A0A2T1N5W6</accession>
<keyword evidence="1" id="KW-0812">Transmembrane</keyword>
<evidence type="ECO:0000313" key="3">
    <source>
        <dbReference type="Proteomes" id="UP000238430"/>
    </source>
</evidence>
<proteinExistence type="predicted"/>
<keyword evidence="3" id="KW-1185">Reference proteome</keyword>
<dbReference type="OrthoDB" id="1116096at2"/>
<feature type="transmembrane region" description="Helical" evidence="1">
    <location>
        <begin position="6"/>
        <end position="25"/>
    </location>
</feature>
<dbReference type="EMBL" id="PXOT01000027">
    <property type="protein sequence ID" value="PSG86979.1"/>
    <property type="molecule type" value="Genomic_DNA"/>
</dbReference>
<keyword evidence="1" id="KW-1133">Transmembrane helix</keyword>
<evidence type="ECO:0000313" key="2">
    <source>
        <dbReference type="EMBL" id="PSG86979.1"/>
    </source>
</evidence>
<sequence>MEKSIIIIIIVSVVAIIIFLIYYFNPKTIILRRLKKLRFSKIGSLQNHHYSKVEGSALNVNQPLIAPLSQRECVFYQIVIEKKVNNGKNSHWKTIVDEEKIQDFFVEQTGERLLIFPKQNPKNYYAYLVSDKKANSGTFNDPTPDFQSLLDNYGIESTGLFGFNKQLRYRESIIEVGERITVAGYVKWIELEQPVSDYNYSRVATLVAKDKNKILITDATEALKPKHDR</sequence>
<evidence type="ECO:0000256" key="1">
    <source>
        <dbReference type="SAM" id="Phobius"/>
    </source>
</evidence>
<protein>
    <recommendedName>
        <fullName evidence="4">RING-type E3 ubiquitin transferase</fullName>
    </recommendedName>
</protein>
<comment type="caution">
    <text evidence="2">The sequence shown here is derived from an EMBL/GenBank/DDBJ whole genome shotgun (WGS) entry which is preliminary data.</text>
</comment>
<name>A0A2T1N5W6_9FLAO</name>
<dbReference type="Proteomes" id="UP000238430">
    <property type="component" value="Unassembled WGS sequence"/>
</dbReference>
<gene>
    <name evidence="2" type="ORF">C7H61_12780</name>
</gene>